<comment type="caution">
    <text evidence="2">The sequence shown here is derived from an EMBL/GenBank/DDBJ whole genome shotgun (WGS) entry which is preliminary data.</text>
</comment>
<dbReference type="AlphaFoldDB" id="A0AAN5HY23"/>
<reference evidence="3" key="1">
    <citation type="submission" date="2022-10" db="EMBL/GenBank/DDBJ databases">
        <title>Genome assembly of Pristionchus species.</title>
        <authorList>
            <person name="Yoshida K."/>
            <person name="Sommer R.J."/>
        </authorList>
    </citation>
    <scope>NUCLEOTIDE SEQUENCE [LARGE SCALE GENOMIC DNA]</scope>
    <source>
        <strain evidence="3">RS5460</strain>
    </source>
</reference>
<keyword evidence="1" id="KW-1133">Transmembrane helix</keyword>
<dbReference type="InterPro" id="IPR019429">
    <property type="entry name" value="7TM_GPCR_serpentine_rcpt_Sri"/>
</dbReference>
<dbReference type="Pfam" id="PF10327">
    <property type="entry name" value="7TM_GPCR_Sri"/>
    <property type="match status" value="1"/>
</dbReference>
<keyword evidence="3" id="KW-1185">Reference proteome</keyword>
<gene>
    <name evidence="2" type="ORF">PMAYCL1PPCAC_15462</name>
</gene>
<feature type="non-terminal residue" evidence="2">
    <location>
        <position position="135"/>
    </location>
</feature>
<protein>
    <recommendedName>
        <fullName evidence="4">G protein-coupled receptor</fullName>
    </recommendedName>
</protein>
<dbReference type="Proteomes" id="UP001328107">
    <property type="component" value="Unassembled WGS sequence"/>
</dbReference>
<evidence type="ECO:0000313" key="2">
    <source>
        <dbReference type="EMBL" id="GMR45267.1"/>
    </source>
</evidence>
<feature type="transmembrane region" description="Helical" evidence="1">
    <location>
        <begin position="76"/>
        <end position="95"/>
    </location>
</feature>
<accession>A0AAN5HY23</accession>
<sequence length="135" mass="15275">LNLDLLFEPFPLFPACAGYCIGILCRIGVPMHFCLGIATLVLVNTGSSIIGCFVHRHQAIVGVESRLKFNQKIASIIRYIFLIVTSISVFAWVFLNPHDKEKVDRALEKSSVNLTWIKDRGSYIYIERTAEIYLI</sequence>
<keyword evidence="1" id="KW-0472">Membrane</keyword>
<dbReference type="PANTHER" id="PTHR45830:SF15">
    <property type="entry name" value="SERPENTINE RECEPTOR, CLASS I"/>
    <property type="match status" value="1"/>
</dbReference>
<evidence type="ECO:0008006" key="4">
    <source>
        <dbReference type="Google" id="ProtNLM"/>
    </source>
</evidence>
<name>A0AAN5HY23_9BILA</name>
<dbReference type="EMBL" id="BTRK01000004">
    <property type="protein sequence ID" value="GMR45267.1"/>
    <property type="molecule type" value="Genomic_DNA"/>
</dbReference>
<organism evidence="2 3">
    <name type="scientific">Pristionchus mayeri</name>
    <dbReference type="NCBI Taxonomy" id="1317129"/>
    <lineage>
        <taxon>Eukaryota</taxon>
        <taxon>Metazoa</taxon>
        <taxon>Ecdysozoa</taxon>
        <taxon>Nematoda</taxon>
        <taxon>Chromadorea</taxon>
        <taxon>Rhabditida</taxon>
        <taxon>Rhabditina</taxon>
        <taxon>Diplogasteromorpha</taxon>
        <taxon>Diplogasteroidea</taxon>
        <taxon>Neodiplogasteridae</taxon>
        <taxon>Pristionchus</taxon>
    </lineage>
</organism>
<feature type="non-terminal residue" evidence="2">
    <location>
        <position position="1"/>
    </location>
</feature>
<dbReference type="PANTHER" id="PTHR45830">
    <property type="entry name" value="SERPENTINE RECEPTOR, CLASS I"/>
    <property type="match status" value="1"/>
</dbReference>
<proteinExistence type="predicted"/>
<feature type="transmembrane region" description="Helical" evidence="1">
    <location>
        <begin position="35"/>
        <end position="55"/>
    </location>
</feature>
<feature type="transmembrane region" description="Helical" evidence="1">
    <location>
        <begin position="12"/>
        <end position="29"/>
    </location>
</feature>
<evidence type="ECO:0000313" key="3">
    <source>
        <dbReference type="Proteomes" id="UP001328107"/>
    </source>
</evidence>
<evidence type="ECO:0000256" key="1">
    <source>
        <dbReference type="SAM" id="Phobius"/>
    </source>
</evidence>
<keyword evidence="1" id="KW-0812">Transmembrane</keyword>